<reference evidence="1 2" key="1">
    <citation type="journal article" date="2015" name="Nature">
        <title>rRNA introns, odd ribosomes, and small enigmatic genomes across a large radiation of phyla.</title>
        <authorList>
            <person name="Brown C.T."/>
            <person name="Hug L.A."/>
            <person name="Thomas B.C."/>
            <person name="Sharon I."/>
            <person name="Castelle C.J."/>
            <person name="Singh A."/>
            <person name="Wilkins M.J."/>
            <person name="Williams K.H."/>
            <person name="Banfield J.F."/>
        </authorList>
    </citation>
    <scope>NUCLEOTIDE SEQUENCE [LARGE SCALE GENOMIC DNA]</scope>
</reference>
<dbReference type="AlphaFoldDB" id="A0A0G1ZEW6"/>
<dbReference type="SUPFAM" id="SSF53756">
    <property type="entry name" value="UDP-Glycosyltransferase/glycogen phosphorylase"/>
    <property type="match status" value="1"/>
</dbReference>
<dbReference type="Proteomes" id="UP000034120">
    <property type="component" value="Unassembled WGS sequence"/>
</dbReference>
<sequence length="172" mass="18815">MILAFSNLTQAILFLGRLDPIKNADVFVEALELLSDDGVGFTADIYGGPTHGNEKYAQAIRNKVASPILNGHVRMHVGITHSHTPDIYRSHALYVNLTPSGSFDKTIGEAMASGLVVIVANESLRGVIADEFIALTLSEKRRSEIAKKSRVYILNEHSLPLLVQKLECVLFS</sequence>
<dbReference type="PATRIC" id="fig|1618673.3.peg.161"/>
<keyword evidence="1" id="KW-0808">Transferase</keyword>
<proteinExistence type="predicted"/>
<name>A0A0G1ZEW6_9BACT</name>
<gene>
    <name evidence="1" type="ORF">UY57_C0010G0004</name>
</gene>
<comment type="caution">
    <text evidence="1">The sequence shown here is derived from an EMBL/GenBank/DDBJ whole genome shotgun (WGS) entry which is preliminary data.</text>
</comment>
<evidence type="ECO:0000313" key="2">
    <source>
        <dbReference type="Proteomes" id="UP000034120"/>
    </source>
</evidence>
<dbReference type="EMBL" id="LCQM01000010">
    <property type="protein sequence ID" value="KKW17774.1"/>
    <property type="molecule type" value="Genomic_DNA"/>
</dbReference>
<dbReference type="Gene3D" id="3.40.50.2000">
    <property type="entry name" value="Glycogen Phosphorylase B"/>
    <property type="match status" value="1"/>
</dbReference>
<protein>
    <submittedName>
        <fullName evidence="1">D-inositol-3-phosphate glycosyltransferase</fullName>
    </submittedName>
</protein>
<organism evidence="1 2">
    <name type="scientific">Candidatus Kaiserbacteria bacterium GW2011_GWB1_50_17</name>
    <dbReference type="NCBI Taxonomy" id="1618673"/>
    <lineage>
        <taxon>Bacteria</taxon>
        <taxon>Candidatus Kaiseribacteriota</taxon>
    </lineage>
</organism>
<dbReference type="Pfam" id="PF13692">
    <property type="entry name" value="Glyco_trans_1_4"/>
    <property type="match status" value="1"/>
</dbReference>
<evidence type="ECO:0000313" key="1">
    <source>
        <dbReference type="EMBL" id="KKW17774.1"/>
    </source>
</evidence>
<accession>A0A0G1ZEW6</accession>
<dbReference type="GO" id="GO:0016740">
    <property type="term" value="F:transferase activity"/>
    <property type="evidence" value="ECO:0007669"/>
    <property type="project" value="UniProtKB-KW"/>
</dbReference>